<evidence type="ECO:0000256" key="6">
    <source>
        <dbReference type="ARBA" id="ARBA00023136"/>
    </source>
</evidence>
<comment type="similarity">
    <text evidence="2 7">Belongs to the adaptor complexes large subunit family.</text>
</comment>
<comment type="subunit">
    <text evidence="7">Adaptor protein complex 3 (AP-3) is a heterotetramer.</text>
</comment>
<feature type="region of interest" description="Disordered" evidence="9">
    <location>
        <begin position="847"/>
        <end position="872"/>
    </location>
</feature>
<feature type="coiled-coil region" evidence="8">
    <location>
        <begin position="904"/>
        <end position="931"/>
    </location>
</feature>
<dbReference type="GO" id="GO:0010008">
    <property type="term" value="C:endosome membrane"/>
    <property type="evidence" value="ECO:0007669"/>
    <property type="project" value="TreeGrafter"/>
</dbReference>
<name>A0A443HMP8_BYSSP</name>
<protein>
    <recommendedName>
        <fullName evidence="7">AP-3 complex subunit delta</fullName>
    </recommendedName>
</protein>
<comment type="function">
    <text evidence="7">Part of the AP-3 complex, an adaptor-related complex which is not clathrin-associated. The complex is associated with the Golgi region as well as more peripheral structures. It facilitates the budding of vesicles from the Golgi membrane.</text>
</comment>
<dbReference type="GO" id="GO:0006623">
    <property type="term" value="P:protein targeting to vacuole"/>
    <property type="evidence" value="ECO:0007669"/>
    <property type="project" value="TreeGrafter"/>
</dbReference>
<evidence type="ECO:0000256" key="1">
    <source>
        <dbReference type="ARBA" id="ARBA00004308"/>
    </source>
</evidence>
<evidence type="ECO:0000256" key="5">
    <source>
        <dbReference type="ARBA" id="ARBA00022927"/>
    </source>
</evidence>
<dbReference type="PIRSF" id="PIRSF037092">
    <property type="entry name" value="AP3_complex_delta"/>
    <property type="match status" value="1"/>
</dbReference>
<accession>A0A443HMP8</accession>
<evidence type="ECO:0000256" key="8">
    <source>
        <dbReference type="SAM" id="Coils"/>
    </source>
</evidence>
<dbReference type="InterPro" id="IPR011989">
    <property type="entry name" value="ARM-like"/>
</dbReference>
<evidence type="ECO:0000256" key="2">
    <source>
        <dbReference type="ARBA" id="ARBA00006613"/>
    </source>
</evidence>
<reference evidence="11 12" key="1">
    <citation type="journal article" date="2018" name="Front. Microbiol.">
        <title>Genomic and genetic insights into a cosmopolitan fungus, Paecilomyces variotii (Eurotiales).</title>
        <authorList>
            <person name="Urquhart A.S."/>
            <person name="Mondo S.J."/>
            <person name="Makela M.R."/>
            <person name="Hane J.K."/>
            <person name="Wiebenga A."/>
            <person name="He G."/>
            <person name="Mihaltcheva S."/>
            <person name="Pangilinan J."/>
            <person name="Lipzen A."/>
            <person name="Barry K."/>
            <person name="de Vries R.P."/>
            <person name="Grigoriev I.V."/>
            <person name="Idnurm A."/>
        </authorList>
    </citation>
    <scope>NUCLEOTIDE SEQUENCE [LARGE SCALE GENOMIC DNA]</scope>
    <source>
        <strain evidence="11 12">CBS 101075</strain>
    </source>
</reference>
<dbReference type="VEuPathDB" id="FungiDB:C8Q69DRAFT_58752"/>
<dbReference type="STRING" id="264951.A0A443HMP8"/>
<evidence type="ECO:0000313" key="11">
    <source>
        <dbReference type="EMBL" id="RWQ93096.1"/>
    </source>
</evidence>
<feature type="compositionally biased region" description="Basic and acidic residues" evidence="9">
    <location>
        <begin position="953"/>
        <end position="970"/>
    </location>
</feature>
<comment type="caution">
    <text evidence="11">The sequence shown here is derived from an EMBL/GenBank/DDBJ whole genome shotgun (WGS) entry which is preliminary data.</text>
</comment>
<gene>
    <name evidence="11" type="ORF">C8Q69DRAFT_58752</name>
</gene>
<dbReference type="PANTHER" id="PTHR22781:SF12">
    <property type="entry name" value="AP-3 COMPLEX SUBUNIT DELTA-1"/>
    <property type="match status" value="1"/>
</dbReference>
<evidence type="ECO:0000256" key="7">
    <source>
        <dbReference type="PIRNR" id="PIRNR037092"/>
    </source>
</evidence>
<dbReference type="Gene3D" id="1.25.10.10">
    <property type="entry name" value="Leucine-rich Repeat Variant"/>
    <property type="match status" value="1"/>
</dbReference>
<dbReference type="RefSeq" id="XP_028482741.1">
    <property type="nucleotide sequence ID" value="XM_028633813.1"/>
</dbReference>
<keyword evidence="6" id="KW-0472">Membrane</keyword>
<dbReference type="InterPro" id="IPR016024">
    <property type="entry name" value="ARM-type_fold"/>
</dbReference>
<proteinExistence type="inferred from homology"/>
<dbReference type="InterPro" id="IPR017105">
    <property type="entry name" value="AP3_complex_dsu"/>
</dbReference>
<dbReference type="SUPFAM" id="SSF48371">
    <property type="entry name" value="ARM repeat"/>
    <property type="match status" value="1"/>
</dbReference>
<evidence type="ECO:0000256" key="9">
    <source>
        <dbReference type="SAM" id="MobiDB-lite"/>
    </source>
</evidence>
<keyword evidence="12" id="KW-1185">Reference proteome</keyword>
<dbReference type="GO" id="GO:0030123">
    <property type="term" value="C:AP-3 adaptor complex"/>
    <property type="evidence" value="ECO:0007669"/>
    <property type="project" value="InterPro"/>
</dbReference>
<keyword evidence="3 7" id="KW-0813">Transport</keyword>
<dbReference type="Pfam" id="PF01602">
    <property type="entry name" value="Adaptin_N"/>
    <property type="match status" value="1"/>
</dbReference>
<evidence type="ECO:0000256" key="3">
    <source>
        <dbReference type="ARBA" id="ARBA00022448"/>
    </source>
</evidence>
<feature type="domain" description="Clathrin/coatomer adaptor adaptin-like N-terminal" evidence="10">
    <location>
        <begin position="22"/>
        <end position="641"/>
    </location>
</feature>
<feature type="region of interest" description="Disordered" evidence="9">
    <location>
        <begin position="932"/>
        <end position="999"/>
    </location>
</feature>
<keyword evidence="8" id="KW-0175">Coiled coil</keyword>
<evidence type="ECO:0000313" key="12">
    <source>
        <dbReference type="Proteomes" id="UP000283841"/>
    </source>
</evidence>
<feature type="region of interest" description="Disordered" evidence="9">
    <location>
        <begin position="393"/>
        <end position="420"/>
    </location>
</feature>
<dbReference type="PANTHER" id="PTHR22781">
    <property type="entry name" value="DELTA ADAPTIN-RELATED"/>
    <property type="match status" value="1"/>
</dbReference>
<dbReference type="GO" id="GO:0006896">
    <property type="term" value="P:Golgi to vacuole transport"/>
    <property type="evidence" value="ECO:0007669"/>
    <property type="project" value="TreeGrafter"/>
</dbReference>
<keyword evidence="7" id="KW-0333">Golgi apparatus</keyword>
<comment type="subcellular location">
    <subcellularLocation>
        <location evidence="1">Endomembrane system</location>
    </subcellularLocation>
    <subcellularLocation>
        <location evidence="7">Golgi apparatus</location>
    </subcellularLocation>
</comment>
<dbReference type="GO" id="GO:0005794">
    <property type="term" value="C:Golgi apparatus"/>
    <property type="evidence" value="ECO:0007669"/>
    <property type="project" value="UniProtKB-SubCell"/>
</dbReference>
<dbReference type="Proteomes" id="UP000283841">
    <property type="component" value="Unassembled WGS sequence"/>
</dbReference>
<evidence type="ECO:0000256" key="4">
    <source>
        <dbReference type="ARBA" id="ARBA00022737"/>
    </source>
</evidence>
<keyword evidence="4" id="KW-0677">Repeat</keyword>
<sequence length="999" mass="111141">MFEKSLYDLIRGLRNHKGSEVEYIQDSLRECRIEIKSQDMDKKATALLKLIYLEMFGYDMSWAAFHVLEVMSSSKYMQKRVGYLGAVQSFRPDTEVLMLATNLLKKDIVSSDIPNMSLPLVTLPHIITPSLALSLLSDVLPRLSHSYAVVRKKAVVCLYRLALVYPETLRVAWPKIKDRLLDDQEDSSVTAAIINVVCELGWRRPHDFLPLAPRFFELLVDGGNNWMAIKIIKLFATLTPLEPRLIRKLLRPLTKIIQTTTAMSLLYECINGVIQGGILDGTGDIGERDEIAGLCVGKLRAMIVMDTDPNLKYVALLAFNRVAISHPALVAMEQDVILDCLDDPDISIRLQALELAVKMVSSESLQSVVNRLIVQLRSSPIATQDLSIKPKVAKEIKPSAGSDDSDSGRHDSKANTIPSLPNDYRNEVLSRILDICSRDNYSEVLDFEWYINVLVQLVKLIPPGDTYDNHYVPGSAHTASAQDARPGIASRIGEEIRNVAVRVKSARWHAAKAAEALVLSDNRTSLFPTASTVGLGVLGPCAWVVGEYANCLAFPDRTLTSLIDSSNISLPARILSLYLQAIPKLFLFLSLSHDTKQWNSARRSEVSLLLARIVSFLELLTTHPDLDVQERASEFLELLRLTTEAVHSQSAETEEVPLFISRAFSGLFSGLELNPVAANAQRKVPVPENLDLYEPFNPRLYMILSESSNLSLHLDSEKRFHDFYYQDVSLSTKSDELMHDDIYQPISYQDASENLLKDPAGLERRRAERRERYQDDPFYIGAGNGSSETPFISHNVYDTSSGSFLDVNTIPVVDLAIEDIDKLRSSLPPEGLGRKSGPRHARVEVITDETIGPDDPSLGGASESSETNKAKRSLLQVDSSGLGSLSLEDKTQLVPDVAQNILRKEAEDKEMARAMQEVERLRLEMQRASERIHAQGVPAEGALVKKKKKKKSIKADDQQHGAELQEKGYEESANPTRTKKTKKKKKVAPAAASEGAHEG</sequence>
<dbReference type="GeneID" id="39603090"/>
<dbReference type="EMBL" id="RCNU01000010">
    <property type="protein sequence ID" value="RWQ93096.1"/>
    <property type="molecule type" value="Genomic_DNA"/>
</dbReference>
<keyword evidence="5 7" id="KW-0653">Protein transport</keyword>
<dbReference type="InterPro" id="IPR002553">
    <property type="entry name" value="Clathrin/coatomer_adapt-like_N"/>
</dbReference>
<dbReference type="AlphaFoldDB" id="A0A443HMP8"/>
<feature type="compositionally biased region" description="Basic residues" evidence="9">
    <location>
        <begin position="977"/>
        <end position="987"/>
    </location>
</feature>
<organism evidence="11 12">
    <name type="scientific">Byssochlamys spectabilis</name>
    <name type="common">Paecilomyces variotii</name>
    <dbReference type="NCBI Taxonomy" id="264951"/>
    <lineage>
        <taxon>Eukaryota</taxon>
        <taxon>Fungi</taxon>
        <taxon>Dikarya</taxon>
        <taxon>Ascomycota</taxon>
        <taxon>Pezizomycotina</taxon>
        <taxon>Eurotiomycetes</taxon>
        <taxon>Eurotiomycetidae</taxon>
        <taxon>Eurotiales</taxon>
        <taxon>Thermoascaceae</taxon>
        <taxon>Paecilomyces</taxon>
    </lineage>
</organism>
<evidence type="ECO:0000259" key="10">
    <source>
        <dbReference type="Pfam" id="PF01602"/>
    </source>
</evidence>